<sequence>MSEKQRLSEISWKKWGPYVSNREWGLVREDYSGNGDAWNYTSHDTAEAKTYRWGEEGVCGICDDLQKLVFSIGFWNKKDKMVKERFFGLTNGQGNHGEDVKEYFYYLDSTPTHSYMKMLYKYPQNAFPYEDLLETNAKKGKNEPEYELIDTGVFDQNEYFDLFIEYAKESEHDILVKLTVVNKSEKEAPLVILPTIWFRNTWNWGYDDYKPKLNSEDPQHIAIDHKDLEIKNIYAKESLKTLFCNNETNTERLYQSPSEVKYCKDGINDFVINGNSQAVNPQSNGTKAAFFIDDVLKAGASKIFEFRITDKELKEPFADFEEVFELRKKEADEFYAEIQRGIESDDKKIGSETGFCRNALEQNVLSL</sequence>
<dbReference type="EMBL" id="UFVQ01000003">
    <property type="protein sequence ID" value="STD07065.1"/>
    <property type="molecule type" value="Genomic_DNA"/>
</dbReference>
<dbReference type="PANTHER" id="PTHR10412">
    <property type="entry name" value="MANNOSYL-OLIGOSACCHARIDE GLUCOSIDASE"/>
    <property type="match status" value="1"/>
</dbReference>
<gene>
    <name evidence="1" type="ORF">NCTC13533_04134</name>
</gene>
<dbReference type="PANTHER" id="PTHR10412:SF10">
    <property type="entry name" value="GLYCOSYL HYDROLASE FAMILY 63 C-TERMINAL DOMAIN-CONTAINING PROTEIN"/>
    <property type="match status" value="1"/>
</dbReference>
<dbReference type="InterPro" id="IPR004888">
    <property type="entry name" value="Glycoside_hydrolase_63"/>
</dbReference>
<evidence type="ECO:0000313" key="2">
    <source>
        <dbReference type="Proteomes" id="UP000255224"/>
    </source>
</evidence>
<dbReference type="GO" id="GO:0009311">
    <property type="term" value="P:oligosaccharide metabolic process"/>
    <property type="evidence" value="ECO:0007669"/>
    <property type="project" value="InterPro"/>
</dbReference>
<reference evidence="1 2" key="1">
    <citation type="submission" date="2018-06" db="EMBL/GenBank/DDBJ databases">
        <authorList>
            <consortium name="Pathogen Informatics"/>
            <person name="Doyle S."/>
        </authorList>
    </citation>
    <scope>NUCLEOTIDE SEQUENCE [LARGE SCALE GENOMIC DNA]</scope>
    <source>
        <strain evidence="1 2">NCTC13533</strain>
    </source>
</reference>
<proteinExistence type="predicted"/>
<evidence type="ECO:0008006" key="3">
    <source>
        <dbReference type="Google" id="ProtNLM"/>
    </source>
</evidence>
<name>A0A376ECZ2_CHRCU</name>
<evidence type="ECO:0000313" key="1">
    <source>
        <dbReference type="EMBL" id="STD07065.1"/>
    </source>
</evidence>
<dbReference type="AlphaFoldDB" id="A0A376ECZ2"/>
<organism evidence="1 2">
    <name type="scientific">Chryseobacterium carnipullorum</name>
    <dbReference type="NCBI Taxonomy" id="1124835"/>
    <lineage>
        <taxon>Bacteria</taxon>
        <taxon>Pseudomonadati</taxon>
        <taxon>Bacteroidota</taxon>
        <taxon>Flavobacteriia</taxon>
        <taxon>Flavobacteriales</taxon>
        <taxon>Weeksellaceae</taxon>
        <taxon>Chryseobacterium group</taxon>
        <taxon>Chryseobacterium</taxon>
    </lineage>
</organism>
<dbReference type="Proteomes" id="UP000255224">
    <property type="component" value="Unassembled WGS sequence"/>
</dbReference>
<protein>
    <recommendedName>
        <fullName evidence="3">Glucosidase</fullName>
    </recommendedName>
</protein>
<dbReference type="GO" id="GO:0004573">
    <property type="term" value="F:Glc3Man9GlcNAc2 oligosaccharide glucosidase activity"/>
    <property type="evidence" value="ECO:0007669"/>
    <property type="project" value="InterPro"/>
</dbReference>
<accession>A0A376ECZ2</accession>